<dbReference type="Pfam" id="PF00254">
    <property type="entry name" value="FKBP_C"/>
    <property type="match status" value="1"/>
</dbReference>
<dbReference type="GO" id="GO:0003755">
    <property type="term" value="F:peptidyl-prolyl cis-trans isomerase activity"/>
    <property type="evidence" value="ECO:0007669"/>
    <property type="project" value="UniProtKB-KW"/>
</dbReference>
<dbReference type="InterPro" id="IPR001179">
    <property type="entry name" value="PPIase_FKBP_dom"/>
</dbReference>
<feature type="compositionally biased region" description="Basic and acidic residues" evidence="6">
    <location>
        <begin position="59"/>
        <end position="76"/>
    </location>
</feature>
<dbReference type="PROSITE" id="PS50059">
    <property type="entry name" value="FKBP_PPIASE"/>
    <property type="match status" value="1"/>
</dbReference>
<reference evidence="8 9" key="1">
    <citation type="journal article" date="2018" name="Mol. Plant">
        <title>The genome of Artemisia annua provides insight into the evolution of Asteraceae family and artemisinin biosynthesis.</title>
        <authorList>
            <person name="Shen Q."/>
            <person name="Zhang L."/>
            <person name="Liao Z."/>
            <person name="Wang S."/>
            <person name="Yan T."/>
            <person name="Shi P."/>
            <person name="Liu M."/>
            <person name="Fu X."/>
            <person name="Pan Q."/>
            <person name="Wang Y."/>
            <person name="Lv Z."/>
            <person name="Lu X."/>
            <person name="Zhang F."/>
            <person name="Jiang W."/>
            <person name="Ma Y."/>
            <person name="Chen M."/>
            <person name="Hao X."/>
            <person name="Li L."/>
            <person name="Tang Y."/>
            <person name="Lv G."/>
            <person name="Zhou Y."/>
            <person name="Sun X."/>
            <person name="Brodelius P.E."/>
            <person name="Rose J.K.C."/>
            <person name="Tang K."/>
        </authorList>
    </citation>
    <scope>NUCLEOTIDE SEQUENCE [LARGE SCALE GENOMIC DNA]</scope>
    <source>
        <strain evidence="9">cv. Huhao1</strain>
        <tissue evidence="8">Leaf</tissue>
    </source>
</reference>
<evidence type="ECO:0000256" key="2">
    <source>
        <dbReference type="ARBA" id="ARBA00013194"/>
    </source>
</evidence>
<dbReference type="EMBL" id="PKPP01005550">
    <property type="protein sequence ID" value="PWA59718.1"/>
    <property type="molecule type" value="Genomic_DNA"/>
</dbReference>
<dbReference type="PANTHER" id="PTHR43811:SF48">
    <property type="entry name" value="PEPTIDYL-PROLYL CIS-TRANS ISOMERASE FKBP43"/>
    <property type="match status" value="1"/>
</dbReference>
<proteinExistence type="predicted"/>
<dbReference type="EC" id="5.2.1.8" evidence="2 5"/>
<keyword evidence="9" id="KW-1185">Reference proteome</keyword>
<feature type="compositionally biased region" description="Basic and acidic residues" evidence="6">
    <location>
        <begin position="245"/>
        <end position="266"/>
    </location>
</feature>
<dbReference type="OrthoDB" id="1902587at2759"/>
<feature type="compositionally biased region" description="Basic and acidic residues" evidence="6">
    <location>
        <begin position="98"/>
        <end position="111"/>
    </location>
</feature>
<comment type="catalytic activity">
    <reaction evidence="1 5">
        <text>[protein]-peptidylproline (omega=180) = [protein]-peptidylproline (omega=0)</text>
        <dbReference type="Rhea" id="RHEA:16237"/>
        <dbReference type="Rhea" id="RHEA-COMP:10747"/>
        <dbReference type="Rhea" id="RHEA-COMP:10748"/>
        <dbReference type="ChEBI" id="CHEBI:83833"/>
        <dbReference type="ChEBI" id="CHEBI:83834"/>
        <dbReference type="EC" id="5.2.1.8"/>
    </reaction>
</comment>
<name>A0A2U1MER0_ARTAN</name>
<dbReference type="STRING" id="35608.A0A2U1MER0"/>
<dbReference type="InterPro" id="IPR046357">
    <property type="entry name" value="PPIase_dom_sf"/>
</dbReference>
<keyword evidence="3 5" id="KW-0697">Rotamase</keyword>
<feature type="region of interest" description="Disordered" evidence="6">
    <location>
        <begin position="208"/>
        <end position="266"/>
    </location>
</feature>
<evidence type="ECO:0000313" key="9">
    <source>
        <dbReference type="Proteomes" id="UP000245207"/>
    </source>
</evidence>
<protein>
    <recommendedName>
        <fullName evidence="2 5">peptidylprolyl isomerase</fullName>
        <ecNumber evidence="2 5">5.2.1.8</ecNumber>
    </recommendedName>
</protein>
<evidence type="ECO:0000313" key="8">
    <source>
        <dbReference type="EMBL" id="PWA59718.1"/>
    </source>
</evidence>
<evidence type="ECO:0000256" key="6">
    <source>
        <dbReference type="SAM" id="MobiDB-lite"/>
    </source>
</evidence>
<feature type="compositionally biased region" description="Basic and acidic residues" evidence="6">
    <location>
        <begin position="28"/>
        <end position="51"/>
    </location>
</feature>
<evidence type="ECO:0000256" key="1">
    <source>
        <dbReference type="ARBA" id="ARBA00000971"/>
    </source>
</evidence>
<evidence type="ECO:0000256" key="4">
    <source>
        <dbReference type="ARBA" id="ARBA00023235"/>
    </source>
</evidence>
<feature type="region of interest" description="Disordered" evidence="6">
    <location>
        <begin position="19"/>
        <end position="194"/>
    </location>
</feature>
<feature type="compositionally biased region" description="Basic and acidic residues" evidence="6">
    <location>
        <begin position="169"/>
        <end position="193"/>
    </location>
</feature>
<evidence type="ECO:0000259" key="7">
    <source>
        <dbReference type="PROSITE" id="PS50059"/>
    </source>
</evidence>
<sequence length="379" mass="41908">MSVQEVDDEDTIPISTICKKKKSQASGEKPKKETIIVLDEEPKSNDAKNKSDAVNSPDVELKSMTDVDIVDGKTEREDDQPSVPSESKSKTKKKKRESSKDKKATDLKEDQPEQNGVKTKKKGKDRTKKENAVEADDEKPIDTGVSESLGVQASAEAVPEKKKRKRKGHSETSDLDAGTKQESDQQAIDKYDEIPTSFKDAFYASSDIDRNQLANGSQSDEKKAKKKKRKTSKTQEADENTNINVEKENKKTSATKPEEKESELCNKKTLSNGLVIEDLKTGKSKGKVATAGKKVKVQYVVTLKENGQVIDSNGKSPYKFRHGDKEVIEGLNVGLEGMQVGDRRKLTIPPSMSVGFKGTAENMPPNSWLVYDVEMTSIH</sequence>
<comment type="caution">
    <text evidence="8">The sequence shown here is derived from an EMBL/GenBank/DDBJ whole genome shotgun (WGS) entry which is preliminary data.</text>
</comment>
<evidence type="ECO:0000256" key="5">
    <source>
        <dbReference type="PROSITE-ProRule" id="PRU00277"/>
    </source>
</evidence>
<dbReference type="AlphaFoldDB" id="A0A2U1MER0"/>
<organism evidence="8 9">
    <name type="scientific">Artemisia annua</name>
    <name type="common">Sweet wormwood</name>
    <dbReference type="NCBI Taxonomy" id="35608"/>
    <lineage>
        <taxon>Eukaryota</taxon>
        <taxon>Viridiplantae</taxon>
        <taxon>Streptophyta</taxon>
        <taxon>Embryophyta</taxon>
        <taxon>Tracheophyta</taxon>
        <taxon>Spermatophyta</taxon>
        <taxon>Magnoliopsida</taxon>
        <taxon>eudicotyledons</taxon>
        <taxon>Gunneridae</taxon>
        <taxon>Pentapetalae</taxon>
        <taxon>asterids</taxon>
        <taxon>campanulids</taxon>
        <taxon>Asterales</taxon>
        <taxon>Asteraceae</taxon>
        <taxon>Asteroideae</taxon>
        <taxon>Anthemideae</taxon>
        <taxon>Artemisiinae</taxon>
        <taxon>Artemisia</taxon>
    </lineage>
</organism>
<feature type="domain" description="PPIase FKBP-type" evidence="7">
    <location>
        <begin position="292"/>
        <end position="379"/>
    </location>
</feature>
<dbReference type="Gene3D" id="3.10.50.40">
    <property type="match status" value="1"/>
</dbReference>
<dbReference type="Proteomes" id="UP000245207">
    <property type="component" value="Unassembled WGS sequence"/>
</dbReference>
<evidence type="ECO:0000256" key="3">
    <source>
        <dbReference type="ARBA" id="ARBA00023110"/>
    </source>
</evidence>
<gene>
    <name evidence="8" type="ORF">CTI12_AA388560</name>
</gene>
<dbReference type="SUPFAM" id="SSF54534">
    <property type="entry name" value="FKBP-like"/>
    <property type="match status" value="1"/>
</dbReference>
<keyword evidence="4 5" id="KW-0413">Isomerase</keyword>
<dbReference type="PANTHER" id="PTHR43811">
    <property type="entry name" value="FKBP-TYPE PEPTIDYL-PROLYL CIS-TRANS ISOMERASE FKPA"/>
    <property type="match status" value="1"/>
</dbReference>
<accession>A0A2U1MER0</accession>